<feature type="transmembrane region" description="Helical" evidence="13">
    <location>
        <begin position="387"/>
        <end position="408"/>
    </location>
</feature>
<dbReference type="InterPro" id="IPR050222">
    <property type="entry name" value="MATE_MdtK"/>
</dbReference>
<feature type="transmembrane region" description="Helical" evidence="13">
    <location>
        <begin position="358"/>
        <end position="375"/>
    </location>
</feature>
<evidence type="ECO:0000256" key="4">
    <source>
        <dbReference type="ARBA" id="ARBA00020268"/>
    </source>
</evidence>
<sequence>MDKEYLINDKPAKALAVFTVPMIIGNLFQQFYTMADSVIVGRFVSEDALAAIGASYSFTNVFICIAIGGGVGASVITGHYLGARNYKKMIQSATTALISFLILSILLAAIGLMFGRNFMTYLNTPENILDMATDYLHIYFWGLPFLFMYNVISAIFNAVGKSRIPLYLLIFSSLLNILLAVFMVYNLGLGVRGAAWATFIAQGVSVLLSVLLLIREFKKYVSYLQTPFDSSSLSEMSKVALPSILQQSTVAIGMLLVQSVVNSFGSEVLAGFSSAMRVESICVVPMAAIGNAMSSYTAQNLGAGKAERVRKGYHAANQFIFLFAVFTCVMLELFHTPIVRLFLGGGGTQLAYETGTGYLRFMGFFFVLIGLKMSTDGLLRGAADMKMFTIANFANLTIRVVMAVTLAPRFGIAMVWYAVPIGWLTNYIISYLQYRTGKWKAALD</sequence>
<dbReference type="Pfam" id="PF01554">
    <property type="entry name" value="MatE"/>
    <property type="match status" value="2"/>
</dbReference>
<feature type="transmembrane region" description="Helical" evidence="13">
    <location>
        <begin position="194"/>
        <end position="214"/>
    </location>
</feature>
<evidence type="ECO:0000313" key="14">
    <source>
        <dbReference type="EMBL" id="WAJ23745.1"/>
    </source>
</evidence>
<keyword evidence="11 13" id="KW-0472">Membrane</keyword>
<gene>
    <name evidence="14" type="ORF">OW255_19675</name>
</gene>
<accession>A0ABY7AAN7</accession>
<proteinExistence type="inferred from homology"/>
<organism evidence="14 15">
    <name type="scientific">Lacrimispora xylanolytica</name>
    <dbReference type="NCBI Taxonomy" id="29375"/>
    <lineage>
        <taxon>Bacteria</taxon>
        <taxon>Bacillati</taxon>
        <taxon>Bacillota</taxon>
        <taxon>Clostridia</taxon>
        <taxon>Lachnospirales</taxon>
        <taxon>Lachnospiraceae</taxon>
        <taxon>Lacrimispora</taxon>
    </lineage>
</organism>
<keyword evidence="7" id="KW-1003">Cell membrane</keyword>
<keyword evidence="5" id="KW-0813">Transport</keyword>
<evidence type="ECO:0000256" key="5">
    <source>
        <dbReference type="ARBA" id="ARBA00022448"/>
    </source>
</evidence>
<dbReference type="InterPro" id="IPR002528">
    <property type="entry name" value="MATE_fam"/>
</dbReference>
<keyword evidence="10" id="KW-0406">Ion transport</keyword>
<keyword evidence="15" id="KW-1185">Reference proteome</keyword>
<evidence type="ECO:0000313" key="15">
    <source>
        <dbReference type="Proteomes" id="UP001163115"/>
    </source>
</evidence>
<dbReference type="InterPro" id="IPR048279">
    <property type="entry name" value="MdtK-like"/>
</dbReference>
<name>A0ABY7AAN7_9FIRM</name>
<dbReference type="EMBL" id="CP113524">
    <property type="protein sequence ID" value="WAJ23745.1"/>
    <property type="molecule type" value="Genomic_DNA"/>
</dbReference>
<evidence type="ECO:0000256" key="3">
    <source>
        <dbReference type="ARBA" id="ARBA00010199"/>
    </source>
</evidence>
<feature type="transmembrane region" description="Helical" evidence="13">
    <location>
        <begin position="97"/>
        <end position="118"/>
    </location>
</feature>
<dbReference type="PIRSF" id="PIRSF006603">
    <property type="entry name" value="DinF"/>
    <property type="match status" value="1"/>
</dbReference>
<reference evidence="14" key="1">
    <citation type="submission" date="2022-11" db="EMBL/GenBank/DDBJ databases">
        <title>Lacrimispora xylanolytica sy1, complete genome.</title>
        <authorList>
            <person name="Choi S."/>
        </authorList>
    </citation>
    <scope>NUCLEOTIDE SEQUENCE</scope>
    <source>
        <strain evidence="14">Sy1</strain>
    </source>
</reference>
<evidence type="ECO:0000256" key="13">
    <source>
        <dbReference type="SAM" id="Phobius"/>
    </source>
</evidence>
<feature type="transmembrane region" description="Helical" evidence="13">
    <location>
        <begin position="52"/>
        <end position="76"/>
    </location>
</feature>
<evidence type="ECO:0000256" key="9">
    <source>
        <dbReference type="ARBA" id="ARBA00022989"/>
    </source>
</evidence>
<protein>
    <recommendedName>
        <fullName evidence="4">Probable multidrug resistance protein NorM</fullName>
    </recommendedName>
    <alternativeName>
        <fullName evidence="12">Multidrug-efflux transporter</fullName>
    </alternativeName>
</protein>
<dbReference type="PANTHER" id="PTHR43298">
    <property type="entry name" value="MULTIDRUG RESISTANCE PROTEIN NORM-RELATED"/>
    <property type="match status" value="1"/>
</dbReference>
<dbReference type="NCBIfam" id="TIGR00797">
    <property type="entry name" value="matE"/>
    <property type="match status" value="1"/>
</dbReference>
<evidence type="ECO:0000256" key="11">
    <source>
        <dbReference type="ARBA" id="ARBA00023136"/>
    </source>
</evidence>
<dbReference type="CDD" id="cd13138">
    <property type="entry name" value="MATE_yoeA_like"/>
    <property type="match status" value="1"/>
</dbReference>
<keyword evidence="9 13" id="KW-1133">Transmembrane helix</keyword>
<keyword evidence="8 13" id="KW-0812">Transmembrane</keyword>
<evidence type="ECO:0000256" key="7">
    <source>
        <dbReference type="ARBA" id="ARBA00022475"/>
    </source>
</evidence>
<dbReference type="PANTHER" id="PTHR43298:SF2">
    <property type="entry name" value="FMN_FAD EXPORTER YEEO-RELATED"/>
    <property type="match status" value="1"/>
</dbReference>
<feature type="transmembrane region" description="Helical" evidence="13">
    <location>
        <begin position="319"/>
        <end position="338"/>
    </location>
</feature>
<evidence type="ECO:0000256" key="8">
    <source>
        <dbReference type="ARBA" id="ARBA00022692"/>
    </source>
</evidence>
<evidence type="ECO:0000256" key="1">
    <source>
        <dbReference type="ARBA" id="ARBA00003408"/>
    </source>
</evidence>
<comment type="subcellular location">
    <subcellularLocation>
        <location evidence="2">Cell membrane</location>
        <topology evidence="2">Multi-pass membrane protein</topology>
    </subcellularLocation>
</comment>
<evidence type="ECO:0000256" key="6">
    <source>
        <dbReference type="ARBA" id="ARBA00022449"/>
    </source>
</evidence>
<feature type="transmembrane region" description="Helical" evidence="13">
    <location>
        <begin position="12"/>
        <end position="32"/>
    </location>
</feature>
<comment type="function">
    <text evidence="1">Multidrug efflux pump.</text>
</comment>
<evidence type="ECO:0000256" key="12">
    <source>
        <dbReference type="ARBA" id="ARBA00031636"/>
    </source>
</evidence>
<feature type="transmembrane region" description="Helical" evidence="13">
    <location>
        <begin position="414"/>
        <end position="434"/>
    </location>
</feature>
<dbReference type="RefSeq" id="WP_268115096.1">
    <property type="nucleotide sequence ID" value="NZ_CP113524.1"/>
</dbReference>
<comment type="similarity">
    <text evidence="3">Belongs to the multi antimicrobial extrusion (MATE) (TC 2.A.66.1) family.</text>
</comment>
<evidence type="ECO:0000256" key="2">
    <source>
        <dbReference type="ARBA" id="ARBA00004651"/>
    </source>
</evidence>
<feature type="transmembrane region" description="Helical" evidence="13">
    <location>
        <begin position="166"/>
        <end position="188"/>
    </location>
</feature>
<keyword evidence="6" id="KW-0050">Antiport</keyword>
<evidence type="ECO:0000256" key="10">
    <source>
        <dbReference type="ARBA" id="ARBA00023065"/>
    </source>
</evidence>
<feature type="transmembrane region" description="Helical" evidence="13">
    <location>
        <begin position="138"/>
        <end position="159"/>
    </location>
</feature>
<dbReference type="Proteomes" id="UP001163115">
    <property type="component" value="Chromosome"/>
</dbReference>